<dbReference type="EMBL" id="GL870957">
    <property type="protein sequence ID" value="EGC39449.1"/>
    <property type="molecule type" value="Genomic_DNA"/>
</dbReference>
<keyword evidence="3" id="KW-1185">Reference proteome</keyword>
<organism evidence="2 3">
    <name type="scientific">Dictyostelium purpureum</name>
    <name type="common">Slime mold</name>
    <dbReference type="NCBI Taxonomy" id="5786"/>
    <lineage>
        <taxon>Eukaryota</taxon>
        <taxon>Amoebozoa</taxon>
        <taxon>Evosea</taxon>
        <taxon>Eumycetozoa</taxon>
        <taxon>Dictyostelia</taxon>
        <taxon>Dictyosteliales</taxon>
        <taxon>Dictyosteliaceae</taxon>
        <taxon>Dictyostelium</taxon>
    </lineage>
</organism>
<dbReference type="eggNOG" id="KOG0229">
    <property type="taxonomic scope" value="Eukaryota"/>
</dbReference>
<dbReference type="SUPFAM" id="SSF82185">
    <property type="entry name" value="Histone H3 K4-specific methyltransferase SET7/9 N-terminal domain"/>
    <property type="match status" value="3"/>
</dbReference>
<evidence type="ECO:0008006" key="4">
    <source>
        <dbReference type="Google" id="ProtNLM"/>
    </source>
</evidence>
<dbReference type="OMA" id="EIKGIWE"/>
<dbReference type="InterPro" id="IPR003409">
    <property type="entry name" value="MORN"/>
</dbReference>
<feature type="non-terminal residue" evidence="2">
    <location>
        <position position="466"/>
    </location>
</feature>
<dbReference type="Proteomes" id="UP000001064">
    <property type="component" value="Unassembled WGS sequence"/>
</dbReference>
<dbReference type="Gene3D" id="2.20.110.10">
    <property type="entry name" value="Histone H3 K4-specific methyltransferase SET7/9 N-terminal domain"/>
    <property type="match status" value="3"/>
</dbReference>
<sequence length="466" mass="52541">KNNIFKDYINNLPNIKIEKEKFFKDLEQEEKYSFLNTPKSIEYKTAIDGIKFPFQIYQEKESGVYIDDKEVEFISGDGLRASIHSKSGSVYEGQVTDKGIPHGFGELELRNGDIYIGEFVNGKKEGSGRLFSTTGGCSYEGKWKEDMHWGEGTFINPQAGLSFKGSWVANERHGLGSISNSETEIKGIWEHDHLVFGHEIKMMAGLEYYGEWANEKWNGNGKLKFPDGSVYYGGFKDGDISGKGKFLKVTKKYNSELDEEVFVEEQIIENDNWEGGVICGHGKVYTESWCCEGDWSRGSIKNATITNKIDNDSNKLNIYKGEIDSRTFVPHGQGEEFLENGEHYIGHFVEGKRDGEGQVTYADGSSFKGNWLRGLRIGKGSIKNDQLEIEADFKEIIKDTDNANEDNSVLFGKGIIKNKLNNSIYNGEFENGLPEGFGELKIINDNNNIEIIKKGLWSKGLLIKED</sequence>
<proteinExistence type="predicted"/>
<dbReference type="RefSeq" id="XP_003284007.1">
    <property type="nucleotide sequence ID" value="XM_003283959.1"/>
</dbReference>
<reference evidence="3" key="1">
    <citation type="journal article" date="2011" name="Genome Biol.">
        <title>Comparative genomics of the social amoebae Dictyostelium discoideum and Dictyostelium purpureum.</title>
        <authorList>
            <consortium name="US DOE Joint Genome Institute (JGI-PGF)"/>
            <person name="Sucgang R."/>
            <person name="Kuo A."/>
            <person name="Tian X."/>
            <person name="Salerno W."/>
            <person name="Parikh A."/>
            <person name="Feasley C.L."/>
            <person name="Dalin E."/>
            <person name="Tu H."/>
            <person name="Huang E."/>
            <person name="Barry K."/>
            <person name="Lindquist E."/>
            <person name="Shapiro H."/>
            <person name="Bruce D."/>
            <person name="Schmutz J."/>
            <person name="Salamov A."/>
            <person name="Fey P."/>
            <person name="Gaudet P."/>
            <person name="Anjard C."/>
            <person name="Babu M.M."/>
            <person name="Basu S."/>
            <person name="Bushmanova Y."/>
            <person name="van der Wel H."/>
            <person name="Katoh-Kurasawa M."/>
            <person name="Dinh C."/>
            <person name="Coutinho P.M."/>
            <person name="Saito T."/>
            <person name="Elias M."/>
            <person name="Schaap P."/>
            <person name="Kay R.R."/>
            <person name="Henrissat B."/>
            <person name="Eichinger L."/>
            <person name="Rivero F."/>
            <person name="Putnam N.H."/>
            <person name="West C.M."/>
            <person name="Loomis W.F."/>
            <person name="Chisholm R.L."/>
            <person name="Shaulsky G."/>
            <person name="Strassmann J.E."/>
            <person name="Queller D.C."/>
            <person name="Kuspa A."/>
            <person name="Grigoriev I.V."/>
        </authorList>
    </citation>
    <scope>NUCLEOTIDE SEQUENCE [LARGE SCALE GENOMIC DNA]</scope>
    <source>
        <strain evidence="3">QSDP1</strain>
    </source>
</reference>
<keyword evidence="1" id="KW-0677">Repeat</keyword>
<protein>
    <recommendedName>
        <fullName evidence="4">MORN repeat-containing protein</fullName>
    </recommendedName>
</protein>
<name>F0Z9C8_DICPU</name>
<feature type="non-terminal residue" evidence="2">
    <location>
        <position position="1"/>
    </location>
</feature>
<dbReference type="FunCoup" id="F0Z9C8">
    <property type="interactions" value="3"/>
</dbReference>
<evidence type="ECO:0000313" key="2">
    <source>
        <dbReference type="EMBL" id="EGC39449.1"/>
    </source>
</evidence>
<gene>
    <name evidence="2" type="ORF">DICPUDRAFT_16531</name>
</gene>
<dbReference type="OrthoDB" id="18857at2759"/>
<accession>F0Z9C8</accession>
<evidence type="ECO:0000256" key="1">
    <source>
        <dbReference type="ARBA" id="ARBA00022737"/>
    </source>
</evidence>
<dbReference type="AlphaFoldDB" id="F0Z9C8"/>
<dbReference type="GeneID" id="10509912"/>
<dbReference type="STRING" id="5786.F0Z9C8"/>
<evidence type="ECO:0000313" key="3">
    <source>
        <dbReference type="Proteomes" id="UP000001064"/>
    </source>
</evidence>
<dbReference type="PANTHER" id="PTHR23084">
    <property type="entry name" value="PHOSPHATIDYLINOSITOL-4-PHOSPHATE 5-KINASE RELATED"/>
    <property type="match status" value="1"/>
</dbReference>
<dbReference type="InParanoid" id="F0Z9C8"/>
<dbReference type="SMART" id="SM00698">
    <property type="entry name" value="MORN"/>
    <property type="match status" value="8"/>
</dbReference>
<dbReference type="Pfam" id="PF02493">
    <property type="entry name" value="MORN"/>
    <property type="match status" value="8"/>
</dbReference>
<dbReference type="PANTHER" id="PTHR23084:SF263">
    <property type="entry name" value="MORN REPEAT-CONTAINING PROTEIN 1"/>
    <property type="match status" value="1"/>
</dbReference>
<dbReference type="KEGG" id="dpp:DICPUDRAFT_16531"/>
<dbReference type="VEuPathDB" id="AmoebaDB:DICPUDRAFT_16531"/>